<sequence>MEGIYIYLFLNVCSVLTSLFTDNPKYFSPKHLRARLVAPKSAVLADSAEIYDIMVGVAVLADSADLRKNILKIYFINKLKKKLYVKIAKMVLYSNFSQYSQKSNSNLTFSAYYTIQRAKVKVTCLVKKLADKPDKPKTEFSKRALNIHE</sequence>
<evidence type="ECO:0000313" key="2">
    <source>
        <dbReference type="Proteomes" id="UP001152523"/>
    </source>
</evidence>
<dbReference type="EMBL" id="CAMAPF010000231">
    <property type="protein sequence ID" value="CAH9114638.1"/>
    <property type="molecule type" value="Genomic_DNA"/>
</dbReference>
<gene>
    <name evidence="1" type="ORF">CEPIT_LOCUS20796</name>
</gene>
<accession>A0AAV0E6R6</accession>
<name>A0AAV0E6R6_9ASTE</name>
<dbReference type="AlphaFoldDB" id="A0AAV0E6R6"/>
<protein>
    <submittedName>
        <fullName evidence="1">Uncharacterized protein</fullName>
    </submittedName>
</protein>
<dbReference type="Proteomes" id="UP001152523">
    <property type="component" value="Unassembled WGS sequence"/>
</dbReference>
<keyword evidence="2" id="KW-1185">Reference proteome</keyword>
<organism evidence="1 2">
    <name type="scientific">Cuscuta epithymum</name>
    <dbReference type="NCBI Taxonomy" id="186058"/>
    <lineage>
        <taxon>Eukaryota</taxon>
        <taxon>Viridiplantae</taxon>
        <taxon>Streptophyta</taxon>
        <taxon>Embryophyta</taxon>
        <taxon>Tracheophyta</taxon>
        <taxon>Spermatophyta</taxon>
        <taxon>Magnoliopsida</taxon>
        <taxon>eudicotyledons</taxon>
        <taxon>Gunneridae</taxon>
        <taxon>Pentapetalae</taxon>
        <taxon>asterids</taxon>
        <taxon>lamiids</taxon>
        <taxon>Solanales</taxon>
        <taxon>Convolvulaceae</taxon>
        <taxon>Cuscuteae</taxon>
        <taxon>Cuscuta</taxon>
        <taxon>Cuscuta subgen. Cuscuta</taxon>
    </lineage>
</organism>
<reference evidence="1" key="1">
    <citation type="submission" date="2022-07" db="EMBL/GenBank/DDBJ databases">
        <authorList>
            <person name="Macas J."/>
            <person name="Novak P."/>
            <person name="Neumann P."/>
        </authorList>
    </citation>
    <scope>NUCLEOTIDE SEQUENCE</scope>
</reference>
<evidence type="ECO:0000313" key="1">
    <source>
        <dbReference type="EMBL" id="CAH9114638.1"/>
    </source>
</evidence>
<proteinExistence type="predicted"/>
<comment type="caution">
    <text evidence="1">The sequence shown here is derived from an EMBL/GenBank/DDBJ whole genome shotgun (WGS) entry which is preliminary data.</text>
</comment>